<dbReference type="EMBL" id="MWWV01000006">
    <property type="protein sequence ID" value="OZG57797.1"/>
    <property type="molecule type" value="Genomic_DNA"/>
</dbReference>
<evidence type="ECO:0000256" key="2">
    <source>
        <dbReference type="ARBA" id="ARBA00022692"/>
    </source>
</evidence>
<evidence type="ECO:0000256" key="6">
    <source>
        <dbReference type="SAM" id="Phobius"/>
    </source>
</evidence>
<gene>
    <name evidence="7" type="ORF">BTIS_1038</name>
</gene>
<keyword evidence="2 6" id="KW-0812">Transmembrane</keyword>
<comment type="caution">
    <text evidence="7">The sequence shown here is derived from an EMBL/GenBank/DDBJ whole genome shotgun (WGS) entry which is preliminary data.</text>
</comment>
<dbReference type="InterPro" id="IPR023271">
    <property type="entry name" value="Aquaporin-like"/>
</dbReference>
<name>A0A261FF90_9BIFI</name>
<evidence type="ECO:0000256" key="5">
    <source>
        <dbReference type="SAM" id="MobiDB-lite"/>
    </source>
</evidence>
<evidence type="ECO:0000256" key="1">
    <source>
        <dbReference type="ARBA" id="ARBA00004141"/>
    </source>
</evidence>
<protein>
    <submittedName>
        <fullName evidence="7">Transporter</fullName>
    </submittedName>
</protein>
<feature type="region of interest" description="Disordered" evidence="5">
    <location>
        <begin position="1"/>
        <end position="25"/>
    </location>
</feature>
<proteinExistence type="predicted"/>
<dbReference type="Pfam" id="PF01226">
    <property type="entry name" value="Form_Nir_trans"/>
    <property type="match status" value="1"/>
</dbReference>
<dbReference type="PANTHER" id="PTHR30520:SF8">
    <property type="entry name" value="NITRITE TRANSPORTER NIRC"/>
    <property type="match status" value="1"/>
</dbReference>
<evidence type="ECO:0000313" key="7">
    <source>
        <dbReference type="EMBL" id="OZG57797.1"/>
    </source>
</evidence>
<feature type="transmembrane region" description="Helical" evidence="6">
    <location>
        <begin position="114"/>
        <end position="138"/>
    </location>
</feature>
<feature type="transmembrane region" description="Helical" evidence="6">
    <location>
        <begin position="144"/>
        <end position="164"/>
    </location>
</feature>
<evidence type="ECO:0000256" key="4">
    <source>
        <dbReference type="ARBA" id="ARBA00023136"/>
    </source>
</evidence>
<keyword evidence="8" id="KW-1185">Reference proteome</keyword>
<keyword evidence="3 6" id="KW-1133">Transmembrane helix</keyword>
<feature type="transmembrane region" description="Helical" evidence="6">
    <location>
        <begin position="278"/>
        <end position="297"/>
    </location>
</feature>
<sequence>MSSDQTPEIQAPAQPAPTTTPEAATAAAAAAATAAAAAATAAATAADAANSAATTAATASAASSAPQPASSPLTAAPKLDPLFPGNIFVSTVLDALNSKKTMTGNLVSKYMQRAIMAGLFVGIFFTAFFTVSATFAAAGPGMALAGKVLGACTFGWALVLIYYTNSELLTSNMMIVSIGVYHHRIGALRSLYILGLCLIGNLIGGFIVAVLMRGSTIISGDIFTVMSTAVATKTGYLTQGLPGIIDLFVRGIFCNFCINIAMLMCYNGKLVNDFTKCIIMMVAVFVFAYLGFEHSVADSVLFLIMGLFGVGDPLMEVATIIVVILGNFVGGGLLIGINFAVMNDQHHHGHGHGFGHGHDLHNIGRR</sequence>
<feature type="transmembrane region" description="Helical" evidence="6">
    <location>
        <begin position="317"/>
        <end position="341"/>
    </location>
</feature>
<dbReference type="Proteomes" id="UP000216444">
    <property type="component" value="Unassembled WGS sequence"/>
</dbReference>
<organism evidence="7 8">
    <name type="scientific">Bifidobacterium tissieri</name>
    <dbReference type="NCBI Taxonomy" id="1630162"/>
    <lineage>
        <taxon>Bacteria</taxon>
        <taxon>Bacillati</taxon>
        <taxon>Actinomycetota</taxon>
        <taxon>Actinomycetes</taxon>
        <taxon>Bifidobacteriales</taxon>
        <taxon>Bifidobacteriaceae</taxon>
        <taxon>Bifidobacterium</taxon>
    </lineage>
</organism>
<feature type="transmembrane region" description="Helical" evidence="6">
    <location>
        <begin position="247"/>
        <end position="266"/>
    </location>
</feature>
<dbReference type="InterPro" id="IPR000104">
    <property type="entry name" value="Antifreeze_1"/>
</dbReference>
<dbReference type="Gene3D" id="1.20.1080.10">
    <property type="entry name" value="Glycerol uptake facilitator protein"/>
    <property type="match status" value="1"/>
</dbReference>
<dbReference type="GO" id="GO:0016172">
    <property type="term" value="F:antifreeze activity"/>
    <property type="evidence" value="ECO:0007669"/>
    <property type="project" value="InterPro"/>
</dbReference>
<evidence type="ECO:0000256" key="3">
    <source>
        <dbReference type="ARBA" id="ARBA00022989"/>
    </source>
</evidence>
<accession>A0A261FF90</accession>
<feature type="transmembrane region" description="Helical" evidence="6">
    <location>
        <begin position="191"/>
        <end position="212"/>
    </location>
</feature>
<dbReference type="InterPro" id="IPR000292">
    <property type="entry name" value="For/NO2_transpt"/>
</dbReference>
<dbReference type="GO" id="GO:0005886">
    <property type="term" value="C:plasma membrane"/>
    <property type="evidence" value="ECO:0007669"/>
    <property type="project" value="TreeGrafter"/>
</dbReference>
<comment type="subcellular location">
    <subcellularLocation>
        <location evidence="1">Membrane</location>
        <topology evidence="1">Multi-pass membrane protein</topology>
    </subcellularLocation>
</comment>
<evidence type="ECO:0000313" key="8">
    <source>
        <dbReference type="Proteomes" id="UP000216444"/>
    </source>
</evidence>
<dbReference type="AlphaFoldDB" id="A0A261FF90"/>
<reference evidence="7 8" key="1">
    <citation type="journal article" date="2017" name="BMC Genomics">
        <title>Comparative genomic and phylogenomic analyses of the Bifidobacteriaceae family.</title>
        <authorList>
            <person name="Lugli G.A."/>
            <person name="Milani C."/>
            <person name="Turroni F."/>
            <person name="Duranti S."/>
            <person name="Mancabelli L."/>
            <person name="Mangifesta M."/>
            <person name="Ferrario C."/>
            <person name="Modesto M."/>
            <person name="Mattarelli P."/>
            <person name="Jiri K."/>
            <person name="van Sinderen D."/>
            <person name="Ventura M."/>
        </authorList>
    </citation>
    <scope>NUCLEOTIDE SEQUENCE [LARGE SCALE GENOMIC DNA]</scope>
    <source>
        <strain evidence="7 8">DSM 100201</strain>
    </source>
</reference>
<dbReference type="PANTHER" id="PTHR30520">
    <property type="entry name" value="FORMATE TRANSPORTER-RELATED"/>
    <property type="match status" value="1"/>
</dbReference>
<dbReference type="RefSeq" id="WP_211279430.1">
    <property type="nucleotide sequence ID" value="NZ_MWWV01000006.1"/>
</dbReference>
<dbReference type="GO" id="GO:0015499">
    <property type="term" value="F:formate transmembrane transporter activity"/>
    <property type="evidence" value="ECO:0007669"/>
    <property type="project" value="TreeGrafter"/>
</dbReference>
<feature type="compositionally biased region" description="Low complexity" evidence="5">
    <location>
        <begin position="11"/>
        <end position="25"/>
    </location>
</feature>
<dbReference type="PRINTS" id="PR00308">
    <property type="entry name" value="ANTIFREEZEI"/>
</dbReference>
<keyword evidence="4 6" id="KW-0472">Membrane</keyword>